<dbReference type="eggNOG" id="ENOG502SCE6">
    <property type="taxonomic scope" value="Eukaryota"/>
</dbReference>
<dbReference type="AlphaFoldDB" id="S8G601"/>
<dbReference type="SUPFAM" id="SSF55729">
    <property type="entry name" value="Acyl-CoA N-acyltransferases (Nat)"/>
    <property type="match status" value="1"/>
</dbReference>
<evidence type="ECO:0008006" key="3">
    <source>
        <dbReference type="Google" id="ProtNLM"/>
    </source>
</evidence>
<dbReference type="HOGENOM" id="CLU_852723_0_0_1"/>
<gene>
    <name evidence="1" type="ORF">FOMPIDRAFT_83284</name>
</gene>
<evidence type="ECO:0000313" key="1">
    <source>
        <dbReference type="EMBL" id="EPT05630.1"/>
    </source>
</evidence>
<name>S8G601_FOMSC</name>
<protein>
    <recommendedName>
        <fullName evidence="3">N-acetyltransferase domain-containing protein</fullName>
    </recommendedName>
</protein>
<reference evidence="1 2" key="1">
    <citation type="journal article" date="2012" name="Science">
        <title>The Paleozoic origin of enzymatic lignin decomposition reconstructed from 31 fungal genomes.</title>
        <authorList>
            <person name="Floudas D."/>
            <person name="Binder M."/>
            <person name="Riley R."/>
            <person name="Barry K."/>
            <person name="Blanchette R.A."/>
            <person name="Henrissat B."/>
            <person name="Martinez A.T."/>
            <person name="Otillar R."/>
            <person name="Spatafora J.W."/>
            <person name="Yadav J.S."/>
            <person name="Aerts A."/>
            <person name="Benoit I."/>
            <person name="Boyd A."/>
            <person name="Carlson A."/>
            <person name="Copeland A."/>
            <person name="Coutinho P.M."/>
            <person name="de Vries R.P."/>
            <person name="Ferreira P."/>
            <person name="Findley K."/>
            <person name="Foster B."/>
            <person name="Gaskell J."/>
            <person name="Glotzer D."/>
            <person name="Gorecki P."/>
            <person name="Heitman J."/>
            <person name="Hesse C."/>
            <person name="Hori C."/>
            <person name="Igarashi K."/>
            <person name="Jurgens J.A."/>
            <person name="Kallen N."/>
            <person name="Kersten P."/>
            <person name="Kohler A."/>
            <person name="Kuees U."/>
            <person name="Kumar T.K.A."/>
            <person name="Kuo A."/>
            <person name="LaButti K."/>
            <person name="Larrondo L.F."/>
            <person name="Lindquist E."/>
            <person name="Ling A."/>
            <person name="Lombard V."/>
            <person name="Lucas S."/>
            <person name="Lundell T."/>
            <person name="Martin R."/>
            <person name="McLaughlin D.J."/>
            <person name="Morgenstern I."/>
            <person name="Morin E."/>
            <person name="Murat C."/>
            <person name="Nagy L.G."/>
            <person name="Nolan M."/>
            <person name="Ohm R.A."/>
            <person name="Patyshakuliyeva A."/>
            <person name="Rokas A."/>
            <person name="Ruiz-Duenas F.J."/>
            <person name="Sabat G."/>
            <person name="Salamov A."/>
            <person name="Samejima M."/>
            <person name="Schmutz J."/>
            <person name="Slot J.C."/>
            <person name="St John F."/>
            <person name="Stenlid J."/>
            <person name="Sun H."/>
            <person name="Sun S."/>
            <person name="Syed K."/>
            <person name="Tsang A."/>
            <person name="Wiebenga A."/>
            <person name="Young D."/>
            <person name="Pisabarro A."/>
            <person name="Eastwood D.C."/>
            <person name="Martin F."/>
            <person name="Cullen D."/>
            <person name="Grigoriev I.V."/>
            <person name="Hibbett D.S."/>
        </authorList>
    </citation>
    <scope>NUCLEOTIDE SEQUENCE</scope>
    <source>
        <strain evidence="2">FP-58527</strain>
    </source>
</reference>
<dbReference type="Gene3D" id="3.40.630.30">
    <property type="match status" value="1"/>
</dbReference>
<evidence type="ECO:0000313" key="2">
    <source>
        <dbReference type="Proteomes" id="UP000015241"/>
    </source>
</evidence>
<accession>S8G601</accession>
<dbReference type="EMBL" id="KE504123">
    <property type="protein sequence ID" value="EPT05630.1"/>
    <property type="molecule type" value="Genomic_DNA"/>
</dbReference>
<proteinExistence type="predicted"/>
<organism evidence="1 2">
    <name type="scientific">Fomitopsis schrenkii</name>
    <name type="common">Brown rot fungus</name>
    <dbReference type="NCBI Taxonomy" id="2126942"/>
    <lineage>
        <taxon>Eukaryota</taxon>
        <taxon>Fungi</taxon>
        <taxon>Dikarya</taxon>
        <taxon>Basidiomycota</taxon>
        <taxon>Agaricomycotina</taxon>
        <taxon>Agaricomycetes</taxon>
        <taxon>Polyporales</taxon>
        <taxon>Fomitopsis</taxon>
    </lineage>
</organism>
<dbReference type="Proteomes" id="UP000015241">
    <property type="component" value="Unassembled WGS sequence"/>
</dbReference>
<dbReference type="OrthoDB" id="2784858at2759"/>
<dbReference type="InParanoid" id="S8G601"/>
<dbReference type="InterPro" id="IPR016181">
    <property type="entry name" value="Acyl_CoA_acyltransferase"/>
</dbReference>
<keyword evidence="2" id="KW-1185">Reference proteome</keyword>
<sequence>MVGAPPLIRVEIHDYARLHAHLSPFLPESLTILGPYEQYRDHPSDIPIWASFALEEPPPALFAMFMLGPPVAEYQSRLFCSADSSVDEPTPEEEAFIASFMQAGLRAAFEHVAATSAIELPVGKLLVGSIHNKWSKCLHALPQAIIHVPCRKVLLPPSMARVFADSASDARLPPGARVTRLETRDLGTVLSYNKIARTAAYVESRSDQSVCIRAPGPDGEEVPAGWVYVHMDSSPGQLHVVDEFRRCGLGGELMRRAVALRLRREEERAKRTFDEPADMTEGWNTVDVEEGNMEGAGFYGRLPGWEQGWLSFWARFAAPE</sequence>